<protein>
    <submittedName>
        <fullName evidence="2">DUF2612 domain-containing protein</fullName>
    </submittedName>
</protein>
<name>A0A2P5GVD7_9ENTR</name>
<dbReference type="RefSeq" id="WP_103677785.1">
    <property type="nucleotide sequence ID" value="NZ_PQGD01000002.1"/>
</dbReference>
<dbReference type="Proteomes" id="UP000237073">
    <property type="component" value="Unassembled WGS sequence"/>
</dbReference>
<comment type="caution">
    <text evidence="2">The sequence shown here is derived from an EMBL/GenBank/DDBJ whole genome shotgun (WGS) entry which is preliminary data.</text>
</comment>
<sequence length="227" mass="26589">MSDTIQEFNFSVDLLRAILWQYNDAENLQGILQRKKDWYITNHEAFWREWYTNVFNMDTANSFGLGVWAIILGIPLVVTSDAPNPIKPTWGFASTHKNFNNGNFQHHFGDEITLTTEQKRMVLKLRYFYLVSRGTIPEMNRVMNYVFGHKGGGYVLDKYDMSAVAVIFDFKPNESIRFVFDKYNVFPLPAGVGMTYEFRNSNRKVWAFGDERNNFRKGNFRQKKTAE</sequence>
<evidence type="ECO:0000313" key="3">
    <source>
        <dbReference type="Proteomes" id="UP000237073"/>
    </source>
</evidence>
<keyword evidence="3" id="KW-1185">Reference proteome</keyword>
<reference evidence="3 4" key="1">
    <citation type="submission" date="2018-01" db="EMBL/GenBank/DDBJ databases">
        <title>Superficieibacter electus gen. nov., sp. nov., an extended-spectrum beta-lactamase possessing member of the Enterobacteriaceae family, isolated from intensive care unit surfaces.</title>
        <authorList>
            <person name="Potter R.F."/>
            <person name="D'Souza A.W."/>
        </authorList>
    </citation>
    <scope>NUCLEOTIDE SEQUENCE [LARGE SCALE GENOMIC DNA]</scope>
    <source>
        <strain evidence="2 4">BP-1</strain>
        <strain evidence="1 3">BP-2</strain>
    </source>
</reference>
<proteinExistence type="predicted"/>
<accession>A0A2P5GVD7</accession>
<evidence type="ECO:0000313" key="2">
    <source>
        <dbReference type="EMBL" id="POP50504.1"/>
    </source>
</evidence>
<dbReference type="EMBL" id="PQGD01000002">
    <property type="protein sequence ID" value="POP50504.1"/>
    <property type="molecule type" value="Genomic_DNA"/>
</dbReference>
<dbReference type="OrthoDB" id="6624536at2"/>
<evidence type="ECO:0000313" key="1">
    <source>
        <dbReference type="EMBL" id="POP42315.1"/>
    </source>
</evidence>
<dbReference type="Pfam" id="PF11041">
    <property type="entry name" value="Phage_Wedge1"/>
    <property type="match status" value="1"/>
</dbReference>
<gene>
    <name evidence="2" type="ORF">CHU32_03515</name>
    <name evidence="1" type="ORF">CHU33_19800</name>
</gene>
<dbReference type="EMBL" id="PQGE01000020">
    <property type="protein sequence ID" value="POP42315.1"/>
    <property type="molecule type" value="Genomic_DNA"/>
</dbReference>
<dbReference type="InterPro" id="IPR021283">
    <property type="entry name" value="Phage_Wedge1"/>
</dbReference>
<dbReference type="AlphaFoldDB" id="A0A2P5GVD7"/>
<dbReference type="Proteomes" id="UP000247005">
    <property type="component" value="Unassembled WGS sequence"/>
</dbReference>
<organism evidence="2 4">
    <name type="scientific">Superficieibacter electus</name>
    <dbReference type="NCBI Taxonomy" id="2022662"/>
    <lineage>
        <taxon>Bacteria</taxon>
        <taxon>Pseudomonadati</taxon>
        <taxon>Pseudomonadota</taxon>
        <taxon>Gammaproteobacteria</taxon>
        <taxon>Enterobacterales</taxon>
        <taxon>Enterobacteriaceae</taxon>
        <taxon>Superficieibacter</taxon>
    </lineage>
</organism>
<evidence type="ECO:0000313" key="4">
    <source>
        <dbReference type="Proteomes" id="UP000247005"/>
    </source>
</evidence>